<evidence type="ECO:0000256" key="1">
    <source>
        <dbReference type="SAM" id="MobiDB-lite"/>
    </source>
</evidence>
<feature type="compositionally biased region" description="Basic and acidic residues" evidence="1">
    <location>
        <begin position="119"/>
        <end position="143"/>
    </location>
</feature>
<dbReference type="EMBL" id="KZ805304">
    <property type="protein sequence ID" value="PVI07340.1"/>
    <property type="molecule type" value="Genomic_DNA"/>
</dbReference>
<protein>
    <submittedName>
        <fullName evidence="2">Uncharacterized protein</fullName>
    </submittedName>
</protein>
<dbReference type="Proteomes" id="UP000244855">
    <property type="component" value="Unassembled WGS sequence"/>
</dbReference>
<feature type="region of interest" description="Disordered" evidence="1">
    <location>
        <begin position="1"/>
        <end position="32"/>
    </location>
</feature>
<name>A0A2V1EDA8_9PLEO</name>
<accession>A0A2V1EDA8</accession>
<reference evidence="2 3" key="1">
    <citation type="journal article" date="2018" name="Sci. Rep.">
        <title>Comparative genomics provides insights into the lifestyle and reveals functional heterogeneity of dark septate endophytic fungi.</title>
        <authorList>
            <person name="Knapp D.G."/>
            <person name="Nemeth J.B."/>
            <person name="Barry K."/>
            <person name="Hainaut M."/>
            <person name="Henrissat B."/>
            <person name="Johnson J."/>
            <person name="Kuo A."/>
            <person name="Lim J.H.P."/>
            <person name="Lipzen A."/>
            <person name="Nolan M."/>
            <person name="Ohm R.A."/>
            <person name="Tamas L."/>
            <person name="Grigoriev I.V."/>
            <person name="Spatafora J.W."/>
            <person name="Nagy L.G."/>
            <person name="Kovacs G.M."/>
        </authorList>
    </citation>
    <scope>NUCLEOTIDE SEQUENCE [LARGE SCALE GENOMIC DNA]</scope>
    <source>
        <strain evidence="2 3">DSE2036</strain>
    </source>
</reference>
<organism evidence="2 3">
    <name type="scientific">Periconia macrospinosa</name>
    <dbReference type="NCBI Taxonomy" id="97972"/>
    <lineage>
        <taxon>Eukaryota</taxon>
        <taxon>Fungi</taxon>
        <taxon>Dikarya</taxon>
        <taxon>Ascomycota</taxon>
        <taxon>Pezizomycotina</taxon>
        <taxon>Dothideomycetes</taxon>
        <taxon>Pleosporomycetidae</taxon>
        <taxon>Pleosporales</taxon>
        <taxon>Massarineae</taxon>
        <taxon>Periconiaceae</taxon>
        <taxon>Periconia</taxon>
    </lineage>
</organism>
<sequence length="186" mass="21141">MAERGTKKTSQPAEHDTENQPPTPKQFLKKLSDLHHHRLRELERHDDDEHALFKRLEEHFAYMSNQLKAFFRNEEIWKPSTANTKTPRETRKDMELDGRHQAIDDPGAVTITADQPSRGSKDATGKEDITRANDGKADCRKGTNTDVDAASQKKPKRKPSKPTREPQARKVRATNAAQPKNIDTGK</sequence>
<evidence type="ECO:0000313" key="2">
    <source>
        <dbReference type="EMBL" id="PVI07340.1"/>
    </source>
</evidence>
<evidence type="ECO:0000313" key="3">
    <source>
        <dbReference type="Proteomes" id="UP000244855"/>
    </source>
</evidence>
<gene>
    <name evidence="2" type="ORF">DM02DRAFT_648833</name>
</gene>
<feature type="region of interest" description="Disordered" evidence="1">
    <location>
        <begin position="75"/>
        <end position="186"/>
    </location>
</feature>
<proteinExistence type="predicted"/>
<dbReference type="AlphaFoldDB" id="A0A2V1EDA8"/>
<feature type="compositionally biased region" description="Basic and acidic residues" evidence="1">
    <location>
        <begin position="86"/>
        <end position="103"/>
    </location>
</feature>
<keyword evidence="3" id="KW-1185">Reference proteome</keyword>